<feature type="region of interest" description="Disordered" evidence="2">
    <location>
        <begin position="114"/>
        <end position="145"/>
    </location>
</feature>
<keyword evidence="1" id="KW-0677">Repeat</keyword>
<feature type="region of interest" description="Disordered" evidence="2">
    <location>
        <begin position="184"/>
        <end position="249"/>
    </location>
</feature>
<name>A0A9N8F0S9_9STRA</name>
<dbReference type="SUPFAM" id="SSF52058">
    <property type="entry name" value="L domain-like"/>
    <property type="match status" value="1"/>
</dbReference>
<feature type="compositionally biased region" description="Low complexity" evidence="2">
    <location>
        <begin position="59"/>
        <end position="68"/>
    </location>
</feature>
<protein>
    <submittedName>
        <fullName evidence="3">LRR receptor-like serine threonine-protein kinase</fullName>
    </submittedName>
</protein>
<dbReference type="InterPro" id="IPR052941">
    <property type="entry name" value="StomDev_PlantInt_Reg"/>
</dbReference>
<dbReference type="Proteomes" id="UP001153069">
    <property type="component" value="Unassembled WGS sequence"/>
</dbReference>
<feature type="compositionally biased region" description="Basic and acidic residues" evidence="2">
    <location>
        <begin position="269"/>
        <end position="292"/>
    </location>
</feature>
<comment type="caution">
    <text evidence="3">The sequence shown here is derived from an EMBL/GenBank/DDBJ whole genome shotgun (WGS) entry which is preliminary data.</text>
</comment>
<dbReference type="EMBL" id="CAICTM010002504">
    <property type="protein sequence ID" value="CAB9529449.1"/>
    <property type="molecule type" value="Genomic_DNA"/>
</dbReference>
<keyword evidence="3" id="KW-0808">Transferase</keyword>
<dbReference type="GO" id="GO:0016301">
    <property type="term" value="F:kinase activity"/>
    <property type="evidence" value="ECO:0007669"/>
    <property type="project" value="UniProtKB-KW"/>
</dbReference>
<evidence type="ECO:0000256" key="2">
    <source>
        <dbReference type="SAM" id="MobiDB-lite"/>
    </source>
</evidence>
<feature type="compositionally biased region" description="Low complexity" evidence="2">
    <location>
        <begin position="191"/>
        <end position="215"/>
    </location>
</feature>
<dbReference type="Pfam" id="PF00560">
    <property type="entry name" value="LRR_1"/>
    <property type="match status" value="2"/>
</dbReference>
<keyword evidence="3" id="KW-0675">Receptor</keyword>
<dbReference type="PANTHER" id="PTHR48004:SF59">
    <property type="entry name" value="LEUCINE-RICH REPEAT-CONTAINING N-TERMINAL PLANT-TYPE DOMAIN-CONTAINING PROTEIN"/>
    <property type="match status" value="1"/>
</dbReference>
<proteinExistence type="predicted"/>
<feature type="region of interest" description="Disordered" evidence="2">
    <location>
        <begin position="54"/>
        <end position="84"/>
    </location>
</feature>
<feature type="region of interest" description="Disordered" evidence="2">
    <location>
        <begin position="269"/>
        <end position="346"/>
    </location>
</feature>
<evidence type="ECO:0000313" key="4">
    <source>
        <dbReference type="Proteomes" id="UP001153069"/>
    </source>
</evidence>
<gene>
    <name evidence="3" type="ORF">SEMRO_2506_G329670.1</name>
</gene>
<feature type="region of interest" description="Disordered" evidence="2">
    <location>
        <begin position="1"/>
        <end position="26"/>
    </location>
</feature>
<dbReference type="InterPro" id="IPR001611">
    <property type="entry name" value="Leu-rich_rpt"/>
</dbReference>
<dbReference type="PANTHER" id="PTHR48004">
    <property type="entry name" value="OS01G0149700 PROTEIN"/>
    <property type="match status" value="1"/>
</dbReference>
<feature type="compositionally biased region" description="Basic and acidic residues" evidence="2">
    <location>
        <begin position="13"/>
        <end position="23"/>
    </location>
</feature>
<dbReference type="OrthoDB" id="1394818at2759"/>
<keyword evidence="3" id="KW-0418">Kinase</keyword>
<dbReference type="InterPro" id="IPR032675">
    <property type="entry name" value="LRR_dom_sf"/>
</dbReference>
<evidence type="ECO:0000256" key="1">
    <source>
        <dbReference type="ARBA" id="ARBA00022737"/>
    </source>
</evidence>
<evidence type="ECO:0000313" key="3">
    <source>
        <dbReference type="EMBL" id="CAB9529449.1"/>
    </source>
</evidence>
<dbReference type="Gene3D" id="3.80.10.10">
    <property type="entry name" value="Ribonuclease Inhibitor"/>
    <property type="match status" value="3"/>
</dbReference>
<reference evidence="3" key="1">
    <citation type="submission" date="2020-06" db="EMBL/GenBank/DDBJ databases">
        <authorList>
            <consortium name="Plant Systems Biology data submission"/>
        </authorList>
    </citation>
    <scope>NUCLEOTIDE SEQUENCE</scope>
    <source>
        <strain evidence="3">D6</strain>
    </source>
</reference>
<keyword evidence="4" id="KW-1185">Reference proteome</keyword>
<dbReference type="FunFam" id="3.80.10.10:FF:000383">
    <property type="entry name" value="Leucine-rich repeat receptor protein kinase EMS1"/>
    <property type="match status" value="1"/>
</dbReference>
<dbReference type="AlphaFoldDB" id="A0A9N8F0S9"/>
<sequence length="674" mass="72721">MPLDRIPSMATTKDARYRAKQDVAEQNEDQTLVEILTKRDQLETVQCTYYQTEEMSNTSADSDSSSSSGQALGLVETGSSTCTDQPRETVMQTAQRNNNAQEELLIQALENEQQYEDTPSDEGCPPVPTEVSHGLRQPSGDTDVETCVSSVTDGLQDADLFVDHMYPTLNTVVEEEESHSNLALKSLNDNSNRSRASSTTTTGETQQQQASQNQQHYEMSLNKTESKEELQRNEAAVPKAAKMDKRDQASPAAIIVGIGSRTTSALLVDKSDNQQDDQKDLQGKPEALRPKENASGTINPQEPAPDPQQPVSTPGAHSIDGPGSNSAIDTTDGRILQVPPSTTAPMDNTEIIDRQLMAQLSQLKELILFRNGLTGTLPTELGLMTNLTDVSVLANAVTGTIPTELGRLTLLTSLHLASNSLEGTLPSELWLLTSLESLVAGHYPVGNAVGNYLTGQLPSEIGTMTSLRQLSFSRNLFTGEIPSEYGLLISLQSMFLFDNFLSGGLPSEVGMMTLLKYLMVQGNMLSGLFPNELQELAALQWLTLENNNLSGSLPSELGLLTGLLNLKLGGNSFSGSIHSELGQLMSLQELDLSDLTLLTGPIASELSSLPSLGWLNLSGSVGVTGTVPDELCFFQNSSCAYVWSTKPCFLAFDCTDQLCGCDCLCSNETSNRNS</sequence>
<accession>A0A9N8F0S9</accession>
<organism evidence="3 4">
    <name type="scientific">Seminavis robusta</name>
    <dbReference type="NCBI Taxonomy" id="568900"/>
    <lineage>
        <taxon>Eukaryota</taxon>
        <taxon>Sar</taxon>
        <taxon>Stramenopiles</taxon>
        <taxon>Ochrophyta</taxon>
        <taxon>Bacillariophyta</taxon>
        <taxon>Bacillariophyceae</taxon>
        <taxon>Bacillariophycidae</taxon>
        <taxon>Naviculales</taxon>
        <taxon>Naviculaceae</taxon>
        <taxon>Seminavis</taxon>
    </lineage>
</organism>